<evidence type="ECO:0000256" key="2">
    <source>
        <dbReference type="ARBA" id="ARBA00022748"/>
    </source>
</evidence>
<protein>
    <submittedName>
        <fullName evidence="5">TlpA family protein disulfide reductase</fullName>
    </submittedName>
</protein>
<keyword evidence="6" id="KW-1185">Reference proteome</keyword>
<dbReference type="GO" id="GO:0015036">
    <property type="term" value="F:disulfide oxidoreductase activity"/>
    <property type="evidence" value="ECO:0007669"/>
    <property type="project" value="UniProtKB-ARBA"/>
</dbReference>
<dbReference type="Pfam" id="PF08534">
    <property type="entry name" value="Redoxin"/>
    <property type="match status" value="1"/>
</dbReference>
<evidence type="ECO:0000256" key="1">
    <source>
        <dbReference type="ARBA" id="ARBA00004196"/>
    </source>
</evidence>
<evidence type="ECO:0000313" key="6">
    <source>
        <dbReference type="Proteomes" id="UP000261948"/>
    </source>
</evidence>
<proteinExistence type="predicted"/>
<dbReference type="SUPFAM" id="SSF52833">
    <property type="entry name" value="Thioredoxin-like"/>
    <property type="match status" value="1"/>
</dbReference>
<dbReference type="InterPro" id="IPR050553">
    <property type="entry name" value="Thioredoxin_ResA/DsbE_sf"/>
</dbReference>
<dbReference type="PANTHER" id="PTHR42852:SF13">
    <property type="entry name" value="PROTEIN DIPZ"/>
    <property type="match status" value="1"/>
</dbReference>
<dbReference type="InterPro" id="IPR013740">
    <property type="entry name" value="Redoxin"/>
</dbReference>
<dbReference type="InterPro" id="IPR017937">
    <property type="entry name" value="Thioredoxin_CS"/>
</dbReference>
<dbReference type="PROSITE" id="PS51352">
    <property type="entry name" value="THIOREDOXIN_2"/>
    <property type="match status" value="1"/>
</dbReference>
<dbReference type="PANTHER" id="PTHR42852">
    <property type="entry name" value="THIOL:DISULFIDE INTERCHANGE PROTEIN DSBE"/>
    <property type="match status" value="1"/>
</dbReference>
<feature type="domain" description="Thioredoxin" evidence="4">
    <location>
        <begin position="15"/>
        <end position="154"/>
    </location>
</feature>
<gene>
    <name evidence="5" type="ORF">DZC30_16875</name>
</gene>
<dbReference type="Proteomes" id="UP000261948">
    <property type="component" value="Unassembled WGS sequence"/>
</dbReference>
<dbReference type="Gene3D" id="3.40.30.10">
    <property type="entry name" value="Glutaredoxin"/>
    <property type="match status" value="1"/>
</dbReference>
<dbReference type="InterPro" id="IPR013766">
    <property type="entry name" value="Thioredoxin_domain"/>
</dbReference>
<dbReference type="EMBL" id="QURR01000023">
    <property type="protein sequence ID" value="RGE42440.1"/>
    <property type="molecule type" value="Genomic_DNA"/>
</dbReference>
<comment type="caution">
    <text evidence="5">The sequence shown here is derived from an EMBL/GenBank/DDBJ whole genome shotgun (WGS) entry which is preliminary data.</text>
</comment>
<dbReference type="CDD" id="cd02966">
    <property type="entry name" value="TlpA_like_family"/>
    <property type="match status" value="1"/>
</dbReference>
<comment type="subcellular location">
    <subcellularLocation>
        <location evidence="1">Cell envelope</location>
    </subcellularLocation>
</comment>
<evidence type="ECO:0000313" key="5">
    <source>
        <dbReference type="EMBL" id="RGE42440.1"/>
    </source>
</evidence>
<dbReference type="GO" id="GO:0017004">
    <property type="term" value="P:cytochrome complex assembly"/>
    <property type="evidence" value="ECO:0007669"/>
    <property type="project" value="UniProtKB-KW"/>
</dbReference>
<name>A0A373FE80_COMTE</name>
<keyword evidence="2" id="KW-0201">Cytochrome c-type biogenesis</keyword>
<evidence type="ECO:0000259" key="4">
    <source>
        <dbReference type="PROSITE" id="PS51352"/>
    </source>
</evidence>
<keyword evidence="3" id="KW-0676">Redox-active center</keyword>
<accession>A0A373FE80</accession>
<dbReference type="GO" id="GO:0030313">
    <property type="term" value="C:cell envelope"/>
    <property type="evidence" value="ECO:0007669"/>
    <property type="project" value="UniProtKB-SubCell"/>
</dbReference>
<evidence type="ECO:0000256" key="3">
    <source>
        <dbReference type="ARBA" id="ARBA00023284"/>
    </source>
</evidence>
<sequence>MLPARWYGVWGLSADSTLPPLPDIPVYSEVDGTVKSLSTLGQGQLRVINLWASWCGPCRQEMPIFADLQRNETDVQFLFINQGESVKDVRSYLQSSKLSLQDIWLDSSSELGPAVGVAGLPATLFVNASGKIVELHFGVLSGPSLKARLRALRETP</sequence>
<dbReference type="PROSITE" id="PS00194">
    <property type="entry name" value="THIOREDOXIN_1"/>
    <property type="match status" value="1"/>
</dbReference>
<dbReference type="InterPro" id="IPR036249">
    <property type="entry name" value="Thioredoxin-like_sf"/>
</dbReference>
<dbReference type="OrthoDB" id="9811352at2"/>
<reference evidence="5 6" key="1">
    <citation type="submission" date="2018-08" db="EMBL/GenBank/DDBJ databases">
        <title>Comamonas testosteroni strain SWCO2.</title>
        <authorList>
            <person name="Jiang N."/>
            <person name="Zhang X.Z."/>
        </authorList>
    </citation>
    <scope>NUCLEOTIDE SEQUENCE [LARGE SCALE GENOMIC DNA]</scope>
    <source>
        <strain evidence="5 6">SWCO2</strain>
    </source>
</reference>
<dbReference type="AlphaFoldDB" id="A0A373FE80"/>
<organism evidence="5 6">
    <name type="scientific">Comamonas testosteroni</name>
    <name type="common">Pseudomonas testosteroni</name>
    <dbReference type="NCBI Taxonomy" id="285"/>
    <lineage>
        <taxon>Bacteria</taxon>
        <taxon>Pseudomonadati</taxon>
        <taxon>Pseudomonadota</taxon>
        <taxon>Betaproteobacteria</taxon>
        <taxon>Burkholderiales</taxon>
        <taxon>Comamonadaceae</taxon>
        <taxon>Comamonas</taxon>
    </lineage>
</organism>